<feature type="binding site" evidence="10">
    <location>
        <position position="162"/>
    </location>
    <ligand>
        <name>Ca(2+)</name>
        <dbReference type="ChEBI" id="CHEBI:29108"/>
        <label>3</label>
    </ligand>
</feature>
<feature type="binding site" evidence="10">
    <location>
        <position position="165"/>
    </location>
    <ligand>
        <name>Ca(2+)</name>
        <dbReference type="ChEBI" id="CHEBI:29108"/>
        <label>3</label>
    </ligand>
</feature>
<dbReference type="GO" id="GO:0005615">
    <property type="term" value="C:extracellular space"/>
    <property type="evidence" value="ECO:0007669"/>
    <property type="project" value="TreeGrafter"/>
</dbReference>
<dbReference type="GO" id="GO:0008270">
    <property type="term" value="F:zinc ion binding"/>
    <property type="evidence" value="ECO:0007669"/>
    <property type="project" value="InterPro"/>
</dbReference>
<dbReference type="PANTHER" id="PTHR10201:SF20">
    <property type="entry name" value="STROMELYSIN-3"/>
    <property type="match status" value="1"/>
</dbReference>
<evidence type="ECO:0000256" key="12">
    <source>
        <dbReference type="SAM" id="MobiDB-lite"/>
    </source>
</evidence>
<dbReference type="Proteomes" id="UP000437017">
    <property type="component" value="Unassembled WGS sequence"/>
</dbReference>
<dbReference type="AlphaFoldDB" id="A0A643BU14"/>
<feature type="binding site" evidence="10">
    <location>
        <position position="140"/>
    </location>
    <ligand>
        <name>Ca(2+)</name>
        <dbReference type="ChEBI" id="CHEBI:29108"/>
        <label>3</label>
    </ligand>
</feature>
<dbReference type="SMART" id="SM00120">
    <property type="entry name" value="HX"/>
    <property type="match status" value="2"/>
</dbReference>
<dbReference type="GO" id="GO:0006508">
    <property type="term" value="P:proteolysis"/>
    <property type="evidence" value="ECO:0007669"/>
    <property type="project" value="UniProtKB-KW"/>
</dbReference>
<protein>
    <recommendedName>
        <fullName evidence="13">Peptidase metallopeptidase domain-containing protein</fullName>
    </recommendedName>
</protein>
<dbReference type="OrthoDB" id="65569at2759"/>
<dbReference type="SUPFAM" id="SSF50923">
    <property type="entry name" value="Hemopexin-like domain"/>
    <property type="match status" value="1"/>
</dbReference>
<dbReference type="GO" id="GO:0030198">
    <property type="term" value="P:extracellular matrix organization"/>
    <property type="evidence" value="ECO:0007669"/>
    <property type="project" value="TreeGrafter"/>
</dbReference>
<keyword evidence="7" id="KW-0482">Metalloprotease</keyword>
<dbReference type="InterPro" id="IPR036375">
    <property type="entry name" value="Hemopexin-like_dom_sf"/>
</dbReference>
<evidence type="ECO:0000256" key="10">
    <source>
        <dbReference type="PIRSR" id="PIRSR621190-2"/>
    </source>
</evidence>
<comment type="similarity">
    <text evidence="1">Belongs to the peptidase M10A family.</text>
</comment>
<evidence type="ECO:0000256" key="9">
    <source>
        <dbReference type="PIRSR" id="PIRSR621190-1"/>
    </source>
</evidence>
<dbReference type="GO" id="GO:0030574">
    <property type="term" value="P:collagen catabolic process"/>
    <property type="evidence" value="ECO:0007669"/>
    <property type="project" value="TreeGrafter"/>
</dbReference>
<comment type="caution">
    <text evidence="14">The sequence shown here is derived from an EMBL/GenBank/DDBJ whole genome shotgun (WGS) entry which is preliminary data.</text>
</comment>
<name>A0A643BU14_BALPH</name>
<feature type="binding site" evidence="10">
    <location>
        <position position="183"/>
    </location>
    <ligand>
        <name>Zn(2+)</name>
        <dbReference type="ChEBI" id="CHEBI:29105"/>
        <label>2</label>
        <note>catalytic</note>
    </ligand>
</feature>
<keyword evidence="2" id="KW-0645">Protease</keyword>
<reference evidence="14 15" key="1">
    <citation type="journal article" date="2019" name="PLoS ONE">
        <title>Genomic analyses reveal an absence of contemporary introgressive admixture between fin whales and blue whales, despite known hybrids.</title>
        <authorList>
            <person name="Westbury M.V."/>
            <person name="Petersen B."/>
            <person name="Lorenzen E.D."/>
        </authorList>
    </citation>
    <scope>NUCLEOTIDE SEQUENCE [LARGE SCALE GENOMIC DNA]</scope>
    <source>
        <strain evidence="14">FinWhale-01</strain>
    </source>
</reference>
<evidence type="ECO:0000256" key="7">
    <source>
        <dbReference type="ARBA" id="ARBA00023049"/>
    </source>
</evidence>
<organism evidence="14 15">
    <name type="scientific">Balaenoptera physalus</name>
    <name type="common">Fin whale</name>
    <name type="synonym">Balaena physalus</name>
    <dbReference type="NCBI Taxonomy" id="9770"/>
    <lineage>
        <taxon>Eukaryota</taxon>
        <taxon>Metazoa</taxon>
        <taxon>Chordata</taxon>
        <taxon>Craniata</taxon>
        <taxon>Vertebrata</taxon>
        <taxon>Euteleostomi</taxon>
        <taxon>Mammalia</taxon>
        <taxon>Eutheria</taxon>
        <taxon>Laurasiatheria</taxon>
        <taxon>Artiodactyla</taxon>
        <taxon>Whippomorpha</taxon>
        <taxon>Cetacea</taxon>
        <taxon>Mysticeti</taxon>
        <taxon>Balaenopteridae</taxon>
        <taxon>Balaenoptera</taxon>
    </lineage>
</organism>
<feature type="binding site" evidence="10">
    <location>
        <position position="160"/>
    </location>
    <ligand>
        <name>Zn(2+)</name>
        <dbReference type="ChEBI" id="CHEBI:29105"/>
        <label>1</label>
    </ligand>
</feature>
<proteinExistence type="inferred from homology"/>
<feature type="non-terminal residue" evidence="14">
    <location>
        <position position="1"/>
    </location>
</feature>
<dbReference type="InterPro" id="IPR001818">
    <property type="entry name" value="Pept_M10_metallopeptidase"/>
</dbReference>
<feature type="binding site" evidence="10">
    <location>
        <position position="187"/>
    </location>
    <ligand>
        <name>Zn(2+)</name>
        <dbReference type="ChEBI" id="CHEBI:29105"/>
        <label>2</label>
        <note>catalytic</note>
    </ligand>
</feature>
<dbReference type="InterPro" id="IPR018487">
    <property type="entry name" value="Hemopexin-like_repeat"/>
</dbReference>
<sequence>AAVGGLGISIWTPVSLCQRPLLRDGLSLAIDTAGWGQDAHRRHPVRRGPQPWPSRGNSWPNSHQGLTLPHEPGPGPSSSPRILRFPWQLVREQVRQTVAEALQVWSDVTPLTFTEVHEGHADIIIDFTRYWHGDNLPFDGPGGILAHAFFPKTHREGDVHFDYDETWTIGDNQGTDLLQVAAHEFGHVLGLQHTTAAKALMSPFYTFRYPLSLSPDDRRGIQHLYGRPRLAPTSRPPDLGPGAGVDTNEIAPLEPDAPPDACQVSFDAVATIRGELFFFKAGFGHIWFFQGAQYWVYDGEKPVLGPAPLSELGLLGSLVHAALVWGPEKNKIYFFRGGDYWRFHPSTRRYAYFLRGRLYWKFDPVKVKALEGFPRLVGPDFFGCTEPANTFR</sequence>
<keyword evidence="5 10" id="KW-0862">Zinc</keyword>
<feature type="compositionally biased region" description="Polar residues" evidence="12">
    <location>
        <begin position="55"/>
        <end position="65"/>
    </location>
</feature>
<dbReference type="GO" id="GO:0031012">
    <property type="term" value="C:extracellular matrix"/>
    <property type="evidence" value="ECO:0007669"/>
    <property type="project" value="InterPro"/>
</dbReference>
<evidence type="ECO:0000256" key="6">
    <source>
        <dbReference type="ARBA" id="ARBA00022837"/>
    </source>
</evidence>
<feature type="binding site" evidence="10">
    <location>
        <position position="193"/>
    </location>
    <ligand>
        <name>Zn(2+)</name>
        <dbReference type="ChEBI" id="CHEBI:29105"/>
        <label>2</label>
        <note>catalytic</note>
    </ligand>
</feature>
<evidence type="ECO:0000256" key="8">
    <source>
        <dbReference type="ARBA" id="ARBA00023145"/>
    </source>
</evidence>
<evidence type="ECO:0000256" key="4">
    <source>
        <dbReference type="ARBA" id="ARBA00022801"/>
    </source>
</evidence>
<dbReference type="PRINTS" id="PR00138">
    <property type="entry name" value="MATRIXIN"/>
</dbReference>
<keyword evidence="4" id="KW-0378">Hydrolase</keyword>
<feature type="binding site" evidence="10">
    <location>
        <position position="122"/>
    </location>
    <ligand>
        <name>Ca(2+)</name>
        <dbReference type="ChEBI" id="CHEBI:29108"/>
        <label>2</label>
    </ligand>
</feature>
<evidence type="ECO:0000256" key="1">
    <source>
        <dbReference type="ARBA" id="ARBA00010370"/>
    </source>
</evidence>
<keyword evidence="6 10" id="KW-0106">Calcium</keyword>
<comment type="cofactor">
    <cofactor evidence="10">
        <name>Zn(2+)</name>
        <dbReference type="ChEBI" id="CHEBI:29105"/>
    </cofactor>
    <text evidence="10">Binds 2 Zn(2+) ions per subunit.</text>
</comment>
<dbReference type="Gene3D" id="3.40.390.10">
    <property type="entry name" value="Collagenase (Catalytic Domain)"/>
    <property type="match status" value="1"/>
</dbReference>
<dbReference type="Pfam" id="PF00045">
    <property type="entry name" value="Hemopexin"/>
    <property type="match status" value="3"/>
</dbReference>
<feature type="binding site" evidence="10">
    <location>
        <position position="139"/>
    </location>
    <ligand>
        <name>Ca(2+)</name>
        <dbReference type="ChEBI" id="CHEBI:29108"/>
        <label>3</label>
    </ligand>
</feature>
<gene>
    <name evidence="14" type="ORF">E2I00_003030</name>
</gene>
<dbReference type="PROSITE" id="PS51642">
    <property type="entry name" value="HEMOPEXIN_2"/>
    <property type="match status" value="1"/>
</dbReference>
<evidence type="ECO:0000256" key="11">
    <source>
        <dbReference type="PROSITE-ProRule" id="PRU01011"/>
    </source>
</evidence>
<keyword evidence="3 10" id="KW-0479">Metal-binding</keyword>
<accession>A0A643BU14</accession>
<dbReference type="Pfam" id="PF00413">
    <property type="entry name" value="Peptidase_M10"/>
    <property type="match status" value="1"/>
</dbReference>
<dbReference type="GO" id="GO:0004222">
    <property type="term" value="F:metalloendopeptidase activity"/>
    <property type="evidence" value="ECO:0007669"/>
    <property type="project" value="InterPro"/>
</dbReference>
<comment type="cofactor">
    <cofactor evidence="10">
        <name>Ca(2+)</name>
        <dbReference type="ChEBI" id="CHEBI:29108"/>
    </cofactor>
    <text evidence="10">Can bind about 5 Ca(2+) ions per subunit.</text>
</comment>
<dbReference type="EMBL" id="SGJD01004616">
    <property type="protein sequence ID" value="KAB0391394.1"/>
    <property type="molecule type" value="Genomic_DNA"/>
</dbReference>
<evidence type="ECO:0000256" key="3">
    <source>
        <dbReference type="ARBA" id="ARBA00022723"/>
    </source>
</evidence>
<feature type="active site" evidence="9">
    <location>
        <position position="184"/>
    </location>
</feature>
<feature type="binding site" evidence="10">
    <location>
        <position position="147"/>
    </location>
    <ligand>
        <name>Zn(2+)</name>
        <dbReference type="ChEBI" id="CHEBI:29105"/>
        <label>1</label>
    </ligand>
</feature>
<feature type="binding site" evidence="10">
    <location>
        <position position="134"/>
    </location>
    <ligand>
        <name>Zn(2+)</name>
        <dbReference type="ChEBI" id="CHEBI:29105"/>
        <label>1</label>
    </ligand>
</feature>
<feature type="domain" description="Peptidase metallopeptidase" evidence="13">
    <location>
        <begin position="65"/>
        <end position="227"/>
    </location>
</feature>
<feature type="repeat" description="Hemopexin" evidence="11">
    <location>
        <begin position="316"/>
        <end position="384"/>
    </location>
</feature>
<dbReference type="InterPro" id="IPR024079">
    <property type="entry name" value="MetalloPept_cat_dom_sf"/>
</dbReference>
<feature type="binding site" evidence="10">
    <location>
        <position position="267"/>
    </location>
    <ligand>
        <name>Ca(2+)</name>
        <dbReference type="ChEBI" id="CHEBI:29108"/>
        <label>4</label>
    </ligand>
</feature>
<feature type="binding site" evidence="10">
    <location>
        <position position="322"/>
    </location>
    <ligand>
        <name>Ca(2+)</name>
        <dbReference type="ChEBI" id="CHEBI:29108"/>
        <label>5</label>
    </ligand>
</feature>
<evidence type="ECO:0000256" key="2">
    <source>
        <dbReference type="ARBA" id="ARBA00022670"/>
    </source>
</evidence>
<keyword evidence="8" id="KW-0865">Zymogen</keyword>
<evidence type="ECO:0000259" key="13">
    <source>
        <dbReference type="SMART" id="SM00235"/>
    </source>
</evidence>
<dbReference type="CDD" id="cd04278">
    <property type="entry name" value="ZnMc_MMP"/>
    <property type="match status" value="1"/>
</dbReference>
<dbReference type="PANTHER" id="PTHR10201">
    <property type="entry name" value="MATRIX METALLOPROTEINASE"/>
    <property type="match status" value="1"/>
</dbReference>
<keyword evidence="15" id="KW-1185">Reference proteome</keyword>
<dbReference type="InterPro" id="IPR006026">
    <property type="entry name" value="Peptidase_Metallo"/>
</dbReference>
<dbReference type="InterPro" id="IPR033739">
    <property type="entry name" value="M10A_MMP"/>
</dbReference>
<feature type="region of interest" description="Disordered" evidence="12">
    <location>
        <begin position="37"/>
        <end position="79"/>
    </location>
</feature>
<evidence type="ECO:0000313" key="14">
    <source>
        <dbReference type="EMBL" id="KAB0391394.1"/>
    </source>
</evidence>
<feature type="binding site" evidence="10">
    <location>
        <position position="132"/>
    </location>
    <ligand>
        <name>Zn(2+)</name>
        <dbReference type="ChEBI" id="CHEBI:29105"/>
        <label>1</label>
    </ligand>
</feature>
<dbReference type="InterPro" id="IPR021190">
    <property type="entry name" value="Pept_M10A"/>
</dbReference>
<dbReference type="SMART" id="SM00235">
    <property type="entry name" value="ZnMc"/>
    <property type="match status" value="1"/>
</dbReference>
<dbReference type="SUPFAM" id="SSF55486">
    <property type="entry name" value="Metalloproteases ('zincins'), catalytic domain"/>
    <property type="match status" value="1"/>
</dbReference>
<feature type="binding site" evidence="10">
    <location>
        <position position="158"/>
    </location>
    <ligand>
        <name>Ca(2+)</name>
        <dbReference type="ChEBI" id="CHEBI:29108"/>
        <label>2</label>
    </ligand>
</feature>
<dbReference type="Gene3D" id="2.110.10.10">
    <property type="entry name" value="Hemopexin-like domain"/>
    <property type="match status" value="1"/>
</dbReference>
<evidence type="ECO:0000256" key="5">
    <source>
        <dbReference type="ARBA" id="ARBA00022833"/>
    </source>
</evidence>
<feature type="binding site" evidence="10">
    <location>
        <position position="165"/>
    </location>
    <ligand>
        <name>Ca(2+)</name>
        <dbReference type="ChEBI" id="CHEBI:29108"/>
        <label>1</label>
    </ligand>
</feature>
<evidence type="ECO:0000313" key="15">
    <source>
        <dbReference type="Proteomes" id="UP000437017"/>
    </source>
</evidence>
<feature type="binding site" evidence="10">
    <location>
        <position position="201"/>
    </location>
    <ligand>
        <name>Zn(2+)</name>
        <dbReference type="ChEBI" id="CHEBI:29105"/>
        <label>2</label>
        <note>catalytic</note>
    </ligand>
</feature>